<dbReference type="HAMAP" id="MF_00019">
    <property type="entry name" value="PlsX"/>
    <property type="match status" value="1"/>
</dbReference>
<dbReference type="PANTHER" id="PTHR30100:SF1">
    <property type="entry name" value="PHOSPHATE ACYLTRANSFERASE"/>
    <property type="match status" value="1"/>
</dbReference>
<proteinExistence type="inferred from homology"/>
<keyword evidence="6 10" id="KW-0594">Phospholipid biosynthesis</keyword>
<reference evidence="11 12" key="1">
    <citation type="submission" date="2020-01" db="EMBL/GenBank/DDBJ databases">
        <title>Ponticoccus aerotolerans gen. nov., sp. nov., an anaerobic bacterium and proposal of Ponticoccusceae fam. nov., Ponticoccusles ord. nov. and Ponticoccuse classis nov. in the phylum Kiritimatiellaeota.</title>
        <authorList>
            <person name="Zhou L.Y."/>
            <person name="Du Z.J."/>
        </authorList>
    </citation>
    <scope>NUCLEOTIDE SEQUENCE [LARGE SCALE GENOMIC DNA]</scope>
    <source>
        <strain evidence="11 12">S-5007</strain>
    </source>
</reference>
<protein>
    <recommendedName>
        <fullName evidence="8 10">Phosphate acyltransferase</fullName>
        <ecNumber evidence="8 10">2.3.1.274</ecNumber>
    </recommendedName>
    <alternativeName>
        <fullName evidence="10">Acyl-ACP phosphotransacylase</fullName>
    </alternativeName>
    <alternativeName>
        <fullName evidence="10">Acyl-[acyl-carrier-protein]--phosphate acyltransferase</fullName>
    </alternativeName>
    <alternativeName>
        <fullName evidence="10">Phosphate-acyl-ACP acyltransferase</fullName>
    </alternativeName>
</protein>
<dbReference type="InterPro" id="IPR012281">
    <property type="entry name" value="Phospholipid_synth_PlsX-like"/>
</dbReference>
<dbReference type="SUPFAM" id="SSF53659">
    <property type="entry name" value="Isocitrate/Isopropylmalate dehydrogenase-like"/>
    <property type="match status" value="1"/>
</dbReference>
<dbReference type="Pfam" id="PF02504">
    <property type="entry name" value="FA_synthesis"/>
    <property type="match status" value="1"/>
</dbReference>
<keyword evidence="2 10" id="KW-0963">Cytoplasm</keyword>
<gene>
    <name evidence="10 11" type="primary">plsX</name>
    <name evidence="11" type="ORF">GT409_09000</name>
</gene>
<dbReference type="PANTHER" id="PTHR30100">
    <property type="entry name" value="FATTY ACID/PHOSPHOLIPID SYNTHESIS PROTEIN PLSX"/>
    <property type="match status" value="1"/>
</dbReference>
<dbReference type="RefSeq" id="WP_160628770.1">
    <property type="nucleotide sequence ID" value="NZ_CP047593.1"/>
</dbReference>
<dbReference type="EC" id="2.3.1.274" evidence="8 10"/>
<dbReference type="Gene3D" id="3.40.718.10">
    <property type="entry name" value="Isopropylmalate Dehydrogenase"/>
    <property type="match status" value="1"/>
</dbReference>
<comment type="catalytic activity">
    <reaction evidence="1 10">
        <text>a fatty acyl-[ACP] + phosphate = an acyl phosphate + holo-[ACP]</text>
        <dbReference type="Rhea" id="RHEA:42292"/>
        <dbReference type="Rhea" id="RHEA-COMP:9685"/>
        <dbReference type="Rhea" id="RHEA-COMP:14125"/>
        <dbReference type="ChEBI" id="CHEBI:43474"/>
        <dbReference type="ChEBI" id="CHEBI:59918"/>
        <dbReference type="ChEBI" id="CHEBI:64479"/>
        <dbReference type="ChEBI" id="CHEBI:138651"/>
        <dbReference type="EC" id="2.3.1.274"/>
    </reaction>
</comment>
<keyword evidence="4 10" id="KW-0808">Transferase</keyword>
<keyword evidence="5 10" id="KW-0443">Lipid metabolism</keyword>
<evidence type="ECO:0000256" key="8">
    <source>
        <dbReference type="ARBA" id="ARBA00024069"/>
    </source>
</evidence>
<sequence>MRIAIDAMGGDFAPREIVKGAVEAARGLSGIEKLYLVGDEAAVQAELSKYGKKPECIEILHASEVIGMDESPALALRRKKDSSIMQAVNLVKTGEADAIFSAGSTGAAVAASTLRLRTLDVVDRPAIATVLPSLDHPFVLLDAGATTDCTAAMLVEFAAMGDIYAKKILNIQKPTVGLLSIGGEDAKGSKFTKEAFQLLESSPLNFIGNVESHDLFEGKVDVAVCDGFVGNVVLKTSESVSHAMGQWLKEAFSSSLVRKVGAGILKMSGAFSEIKEKVDPEAYGGAPLLGVKGVCIIGHGSSSSYAVYNAIRVAGTAIEQKLNHLIEEEINVIFDGNEQSE</sequence>
<dbReference type="GO" id="GO:0006633">
    <property type="term" value="P:fatty acid biosynthetic process"/>
    <property type="evidence" value="ECO:0007669"/>
    <property type="project" value="UniProtKB-UniRule"/>
</dbReference>
<evidence type="ECO:0000256" key="1">
    <source>
        <dbReference type="ARBA" id="ARBA00001232"/>
    </source>
</evidence>
<evidence type="ECO:0000313" key="12">
    <source>
        <dbReference type="Proteomes" id="UP000464954"/>
    </source>
</evidence>
<dbReference type="NCBIfam" id="TIGR00182">
    <property type="entry name" value="plsX"/>
    <property type="match status" value="1"/>
</dbReference>
<name>A0A6P1MBX4_9BACT</name>
<dbReference type="UniPathway" id="UPA00085"/>
<evidence type="ECO:0000256" key="10">
    <source>
        <dbReference type="HAMAP-Rule" id="MF_00019"/>
    </source>
</evidence>
<keyword evidence="11" id="KW-0012">Acyltransferase</keyword>
<evidence type="ECO:0000313" key="11">
    <source>
        <dbReference type="EMBL" id="QHI69588.1"/>
    </source>
</evidence>
<comment type="pathway">
    <text evidence="10">Lipid metabolism; phospholipid metabolism.</text>
</comment>
<evidence type="ECO:0000256" key="5">
    <source>
        <dbReference type="ARBA" id="ARBA00023098"/>
    </source>
</evidence>
<comment type="function">
    <text evidence="10">Catalyzes the reversible formation of acyl-phosphate (acyl-PO(4)) from acyl-[acyl-carrier-protein] (acyl-ACP). This enzyme utilizes acyl-ACP as fatty acyl donor, but not acyl-CoA.</text>
</comment>
<dbReference type="GO" id="GO:0005737">
    <property type="term" value="C:cytoplasm"/>
    <property type="evidence" value="ECO:0007669"/>
    <property type="project" value="UniProtKB-SubCell"/>
</dbReference>
<comment type="subunit">
    <text evidence="9 10">Homodimer. Probably interacts with PlsY.</text>
</comment>
<accession>A0A6P1MBX4</accession>
<dbReference type="Proteomes" id="UP000464954">
    <property type="component" value="Chromosome"/>
</dbReference>
<organism evidence="11 12">
    <name type="scientific">Tichowtungia aerotolerans</name>
    <dbReference type="NCBI Taxonomy" id="2697043"/>
    <lineage>
        <taxon>Bacteria</taxon>
        <taxon>Pseudomonadati</taxon>
        <taxon>Kiritimatiellota</taxon>
        <taxon>Tichowtungiia</taxon>
        <taxon>Tichowtungiales</taxon>
        <taxon>Tichowtungiaceae</taxon>
        <taxon>Tichowtungia</taxon>
    </lineage>
</organism>
<dbReference type="KEGG" id="taer:GT409_09000"/>
<keyword evidence="3 10" id="KW-0444">Lipid biosynthesis</keyword>
<dbReference type="GO" id="GO:0008654">
    <property type="term" value="P:phospholipid biosynthetic process"/>
    <property type="evidence" value="ECO:0007669"/>
    <property type="project" value="UniProtKB-KW"/>
</dbReference>
<dbReference type="InterPro" id="IPR003664">
    <property type="entry name" value="FA_synthesis"/>
</dbReference>
<dbReference type="EMBL" id="CP047593">
    <property type="protein sequence ID" value="QHI69588.1"/>
    <property type="molecule type" value="Genomic_DNA"/>
</dbReference>
<keyword evidence="12" id="KW-1185">Reference proteome</keyword>
<evidence type="ECO:0000256" key="2">
    <source>
        <dbReference type="ARBA" id="ARBA00022490"/>
    </source>
</evidence>
<evidence type="ECO:0000256" key="9">
    <source>
        <dbReference type="ARBA" id="ARBA00046608"/>
    </source>
</evidence>
<comment type="subcellular location">
    <subcellularLocation>
        <location evidence="10">Cytoplasm</location>
    </subcellularLocation>
    <text evidence="10">Associated with the membrane possibly through PlsY.</text>
</comment>
<dbReference type="PIRSF" id="PIRSF002465">
    <property type="entry name" value="Phsphlp_syn_PlsX"/>
    <property type="match status" value="1"/>
</dbReference>
<evidence type="ECO:0000256" key="4">
    <source>
        <dbReference type="ARBA" id="ARBA00022679"/>
    </source>
</evidence>
<dbReference type="GO" id="GO:0043811">
    <property type="term" value="F:phosphate:acyl-[acyl carrier protein] acyltransferase activity"/>
    <property type="evidence" value="ECO:0007669"/>
    <property type="project" value="UniProtKB-UniRule"/>
</dbReference>
<dbReference type="AlphaFoldDB" id="A0A6P1MBX4"/>
<keyword evidence="7 10" id="KW-1208">Phospholipid metabolism</keyword>
<evidence type="ECO:0000256" key="6">
    <source>
        <dbReference type="ARBA" id="ARBA00023209"/>
    </source>
</evidence>
<evidence type="ECO:0000256" key="7">
    <source>
        <dbReference type="ARBA" id="ARBA00023264"/>
    </source>
</evidence>
<comment type="similarity">
    <text evidence="10">Belongs to the PlsX family.</text>
</comment>
<evidence type="ECO:0000256" key="3">
    <source>
        <dbReference type="ARBA" id="ARBA00022516"/>
    </source>
</evidence>